<name>A0ABV8ZCM6_9FLAO</name>
<evidence type="ECO:0008006" key="5">
    <source>
        <dbReference type="Google" id="ProtNLM"/>
    </source>
</evidence>
<evidence type="ECO:0000313" key="4">
    <source>
        <dbReference type="Proteomes" id="UP001596003"/>
    </source>
</evidence>
<feature type="transmembrane region" description="Helical" evidence="2">
    <location>
        <begin position="53"/>
        <end position="71"/>
    </location>
</feature>
<keyword evidence="4" id="KW-1185">Reference proteome</keyword>
<keyword evidence="2" id="KW-0812">Transmembrane</keyword>
<evidence type="ECO:0000256" key="2">
    <source>
        <dbReference type="SAM" id="Phobius"/>
    </source>
</evidence>
<sequence length="247" mass="27883">MEPNNFEKDFREKLNQREIEPSNKAWDRLDAMLTVAEEKEPVKLNSKKSKRKWLYIAASFIGLLLVGTLFFNQNKNAVKTPETVVVEKETEAEKESVTEPVLNTVDSVKTETAIAEKISEETVNKNKKSNSGVSEPISNKNTQNESNQIAESSIIKNNQEKQSTNNPTLIAETSKQDNVDQLLEKAETKILAENAVKSKSKIKINSNDLLDQVDGELELSFREKMIAKINKSYQTVKVAVENRNVKN</sequence>
<reference evidence="4" key="1">
    <citation type="journal article" date="2019" name="Int. J. Syst. Evol. Microbiol.">
        <title>The Global Catalogue of Microorganisms (GCM) 10K type strain sequencing project: providing services to taxonomists for standard genome sequencing and annotation.</title>
        <authorList>
            <consortium name="The Broad Institute Genomics Platform"/>
            <consortium name="The Broad Institute Genome Sequencing Center for Infectious Disease"/>
            <person name="Wu L."/>
            <person name="Ma J."/>
        </authorList>
    </citation>
    <scope>NUCLEOTIDE SEQUENCE [LARGE SCALE GENOMIC DNA]</scope>
    <source>
        <strain evidence="4">NBRC 103627</strain>
    </source>
</reference>
<evidence type="ECO:0000313" key="3">
    <source>
        <dbReference type="EMBL" id="MFC4476784.1"/>
    </source>
</evidence>
<comment type="caution">
    <text evidence="3">The sequence shown here is derived from an EMBL/GenBank/DDBJ whole genome shotgun (WGS) entry which is preliminary data.</text>
</comment>
<proteinExistence type="predicted"/>
<keyword evidence="2" id="KW-1133">Transmembrane helix</keyword>
<evidence type="ECO:0000256" key="1">
    <source>
        <dbReference type="SAM" id="MobiDB-lite"/>
    </source>
</evidence>
<dbReference type="EMBL" id="JBHSFY010000003">
    <property type="protein sequence ID" value="MFC4476784.1"/>
    <property type="molecule type" value="Genomic_DNA"/>
</dbReference>
<keyword evidence="2" id="KW-0472">Membrane</keyword>
<protein>
    <recommendedName>
        <fullName evidence="5">Anti-sigma factor</fullName>
    </recommendedName>
</protein>
<accession>A0ABV8ZCM6</accession>
<feature type="compositionally biased region" description="Polar residues" evidence="1">
    <location>
        <begin position="129"/>
        <end position="148"/>
    </location>
</feature>
<feature type="region of interest" description="Disordered" evidence="1">
    <location>
        <begin position="120"/>
        <end position="148"/>
    </location>
</feature>
<dbReference type="Proteomes" id="UP001596003">
    <property type="component" value="Unassembled WGS sequence"/>
</dbReference>
<dbReference type="RefSeq" id="WP_379796312.1">
    <property type="nucleotide sequence ID" value="NZ_JBHSFY010000003.1"/>
</dbReference>
<organism evidence="3 4">
    <name type="scientific">Flavobacterium chungangensis</name>
    <dbReference type="NCBI Taxonomy" id="2708132"/>
    <lineage>
        <taxon>Bacteria</taxon>
        <taxon>Pseudomonadati</taxon>
        <taxon>Bacteroidota</taxon>
        <taxon>Flavobacteriia</taxon>
        <taxon>Flavobacteriales</taxon>
        <taxon>Flavobacteriaceae</taxon>
        <taxon>Flavobacterium</taxon>
    </lineage>
</organism>
<gene>
    <name evidence="3" type="ORF">ACFO3N_06890</name>
</gene>